<proteinExistence type="predicted"/>
<dbReference type="Proteomes" id="UP001165080">
    <property type="component" value="Unassembled WGS sequence"/>
</dbReference>
<gene>
    <name evidence="1" type="primary">PLESTMB000562</name>
    <name evidence="1" type="ORF">PLESTB_000456000</name>
</gene>
<protein>
    <submittedName>
        <fullName evidence="1">Uncharacterized protein</fullName>
    </submittedName>
</protein>
<evidence type="ECO:0000313" key="1">
    <source>
        <dbReference type="EMBL" id="GLC51007.1"/>
    </source>
</evidence>
<evidence type="ECO:0000313" key="2">
    <source>
        <dbReference type="Proteomes" id="UP001165080"/>
    </source>
</evidence>
<dbReference type="EMBL" id="BRXU01000004">
    <property type="protein sequence ID" value="GLC51007.1"/>
    <property type="molecule type" value="Genomic_DNA"/>
</dbReference>
<accession>A0A9W6BG56</accession>
<reference evidence="1 2" key="1">
    <citation type="journal article" date="2023" name="Commun. Biol.">
        <title>Reorganization of the ancestral sex-determining regions during the evolution of trioecy in Pleodorina starrii.</title>
        <authorList>
            <person name="Takahashi K."/>
            <person name="Suzuki S."/>
            <person name="Kawai-Toyooka H."/>
            <person name="Yamamoto K."/>
            <person name="Hamaji T."/>
            <person name="Ootsuki R."/>
            <person name="Yamaguchi H."/>
            <person name="Kawachi M."/>
            <person name="Higashiyama T."/>
            <person name="Nozaki H."/>
        </authorList>
    </citation>
    <scope>NUCLEOTIDE SEQUENCE [LARGE SCALE GENOMIC DNA]</scope>
    <source>
        <strain evidence="1 2">NIES-4479</strain>
    </source>
</reference>
<keyword evidence="2" id="KW-1185">Reference proteome</keyword>
<name>A0A9W6BG56_9CHLO</name>
<organism evidence="1 2">
    <name type="scientific">Pleodorina starrii</name>
    <dbReference type="NCBI Taxonomy" id="330485"/>
    <lineage>
        <taxon>Eukaryota</taxon>
        <taxon>Viridiplantae</taxon>
        <taxon>Chlorophyta</taxon>
        <taxon>core chlorophytes</taxon>
        <taxon>Chlorophyceae</taxon>
        <taxon>CS clade</taxon>
        <taxon>Chlamydomonadales</taxon>
        <taxon>Volvocaceae</taxon>
        <taxon>Pleodorina</taxon>
    </lineage>
</organism>
<dbReference type="AlphaFoldDB" id="A0A9W6BG56"/>
<sequence>MGEAEAAAAAGKQLLRKWRVRAYHTGLNTQEGWCACGRAATRRCGSAYLGGYGSERRAARGAALELPSLRVLRGRAALRRGLRVACGRRRGFESPAGGSGSDMLLYKIMSHCGCC</sequence>
<comment type="caution">
    <text evidence="1">The sequence shown here is derived from an EMBL/GenBank/DDBJ whole genome shotgun (WGS) entry which is preliminary data.</text>
</comment>